<protein>
    <submittedName>
        <fullName evidence="7">Iron export ABC transporter permease subunit FetB</fullName>
    </submittedName>
</protein>
<dbReference type="EMBL" id="CP047650">
    <property type="protein sequence ID" value="QHJ00344.1"/>
    <property type="molecule type" value="Genomic_DNA"/>
</dbReference>
<feature type="transmembrane region" description="Helical" evidence="6">
    <location>
        <begin position="38"/>
        <end position="57"/>
    </location>
</feature>
<sequence length="262" mass="27647">MIIHLGLRDVALSALLVLVNVALSLALRLGVHRQVLWASLRMVVQLCIVGLLLKAVFHAASPAATVAIGLVMAAAAAREVAVRPAQRFKRGGNYRISALVVGLSATATVLLALLTAIRPEPWYDPRYAISLLGIILGSVLNAGSLAMDSFLESVTLQRGAIEARLALGATMREALAAHVRAAVRRGMIPVINQMSAAGLITLPGIMTGQLLAGVDPMEAVKYQILLLFMLTGAGGIAAFGVVALAARSLTDARQRLRLDRLR</sequence>
<evidence type="ECO:0000256" key="2">
    <source>
        <dbReference type="ARBA" id="ARBA00005268"/>
    </source>
</evidence>
<evidence type="ECO:0000313" key="7">
    <source>
        <dbReference type="EMBL" id="QHJ00344.1"/>
    </source>
</evidence>
<dbReference type="GO" id="GO:0005886">
    <property type="term" value="C:plasma membrane"/>
    <property type="evidence" value="ECO:0007669"/>
    <property type="project" value="TreeGrafter"/>
</dbReference>
<evidence type="ECO:0000256" key="6">
    <source>
        <dbReference type="SAM" id="Phobius"/>
    </source>
</evidence>
<evidence type="ECO:0000256" key="5">
    <source>
        <dbReference type="ARBA" id="ARBA00023136"/>
    </source>
</evidence>
<comment type="subcellular location">
    <subcellularLocation>
        <location evidence="1">Membrane</location>
        <topology evidence="1">Multi-pass membrane protein</topology>
    </subcellularLocation>
</comment>
<evidence type="ECO:0000313" key="8">
    <source>
        <dbReference type="Proteomes" id="UP000464787"/>
    </source>
</evidence>
<gene>
    <name evidence="7" type="primary">fetB</name>
    <name evidence="7" type="ORF">GT347_21600</name>
</gene>
<evidence type="ECO:0000256" key="4">
    <source>
        <dbReference type="ARBA" id="ARBA00022989"/>
    </source>
</evidence>
<feature type="transmembrane region" description="Helical" evidence="6">
    <location>
        <begin position="224"/>
        <end position="246"/>
    </location>
</feature>
<dbReference type="Proteomes" id="UP000464787">
    <property type="component" value="Chromosome"/>
</dbReference>
<dbReference type="AlphaFoldDB" id="A0A857JAV6"/>
<proteinExistence type="inferred from homology"/>
<name>A0A857JAV6_9BURK</name>
<comment type="similarity">
    <text evidence="2">Belongs to the UPF0014 family.</text>
</comment>
<evidence type="ECO:0000256" key="1">
    <source>
        <dbReference type="ARBA" id="ARBA00004141"/>
    </source>
</evidence>
<organism evidence="7 8">
    <name type="scientific">Xylophilus rhododendri</name>
    <dbReference type="NCBI Taxonomy" id="2697032"/>
    <lineage>
        <taxon>Bacteria</taxon>
        <taxon>Pseudomonadati</taxon>
        <taxon>Pseudomonadota</taxon>
        <taxon>Betaproteobacteria</taxon>
        <taxon>Burkholderiales</taxon>
        <taxon>Xylophilus</taxon>
    </lineage>
</organism>
<dbReference type="RefSeq" id="WP_160554154.1">
    <property type="nucleotide sequence ID" value="NZ_CP047650.1"/>
</dbReference>
<feature type="transmembrane region" description="Helical" evidence="6">
    <location>
        <begin position="12"/>
        <end position="31"/>
    </location>
</feature>
<keyword evidence="8" id="KW-1185">Reference proteome</keyword>
<feature type="transmembrane region" description="Helical" evidence="6">
    <location>
        <begin position="129"/>
        <end position="151"/>
    </location>
</feature>
<feature type="transmembrane region" description="Helical" evidence="6">
    <location>
        <begin position="190"/>
        <end position="212"/>
    </location>
</feature>
<keyword evidence="4 6" id="KW-1133">Transmembrane helix</keyword>
<reference evidence="7 8" key="1">
    <citation type="submission" date="2020-01" db="EMBL/GenBank/DDBJ databases">
        <title>Genome sequencing of strain KACC 21265.</title>
        <authorList>
            <person name="Heo J."/>
            <person name="Kim S.-J."/>
            <person name="Kim J.-S."/>
            <person name="Hong S.-B."/>
            <person name="Kwon S.-W."/>
        </authorList>
    </citation>
    <scope>NUCLEOTIDE SEQUENCE [LARGE SCALE GENOMIC DNA]</scope>
    <source>
        <strain evidence="7 8">KACC 21265</strain>
    </source>
</reference>
<evidence type="ECO:0000256" key="3">
    <source>
        <dbReference type="ARBA" id="ARBA00022692"/>
    </source>
</evidence>
<dbReference type="InterPro" id="IPR005226">
    <property type="entry name" value="UPF0014_fam"/>
</dbReference>
<accession>A0A857JAV6</accession>
<feature type="transmembrane region" description="Helical" evidence="6">
    <location>
        <begin position="94"/>
        <end position="117"/>
    </location>
</feature>
<feature type="transmembrane region" description="Helical" evidence="6">
    <location>
        <begin position="63"/>
        <end position="82"/>
    </location>
</feature>
<keyword evidence="3 6" id="KW-0812">Transmembrane</keyword>
<dbReference type="PANTHER" id="PTHR30028">
    <property type="entry name" value="UPF0014 INNER MEMBRANE PROTEIN YBBM-RELATED"/>
    <property type="match status" value="1"/>
</dbReference>
<dbReference type="PANTHER" id="PTHR30028:SF0">
    <property type="entry name" value="PROTEIN ALUMINUM SENSITIVE 3"/>
    <property type="match status" value="1"/>
</dbReference>
<keyword evidence="5 6" id="KW-0472">Membrane</keyword>
<dbReference type="Pfam" id="PF03649">
    <property type="entry name" value="UPF0014"/>
    <property type="match status" value="1"/>
</dbReference>
<dbReference type="KEGG" id="xyk:GT347_21600"/>